<sequence>MKVNKTACRRQLIKQQLLSLWLKYPMYGYPRLTIALYQMLGLKVSQWLIYRLMKELGIRSRMVRKIRKPKTHTEYPQRPNLIRDLADQKRGLVADITYIPLQRSWLYLASVYNPTTRRVIAYNIGSEMTQELATAPVKTILKRSDHPVIIHSDMGSQYTSALFESTLTKAGVKHSYSRQGCPGDNARIESFHSLLKRVYVNSHSFRNVHEAIAGIDRYIRWYNQERISSVA</sequence>
<dbReference type="NCBIfam" id="NF033516">
    <property type="entry name" value="transpos_IS3"/>
    <property type="match status" value="1"/>
</dbReference>
<dbReference type="Gene3D" id="3.30.420.10">
    <property type="entry name" value="Ribonuclease H-like superfamily/Ribonuclease H"/>
    <property type="match status" value="1"/>
</dbReference>
<feature type="domain" description="Integrase catalytic" evidence="2">
    <location>
        <begin position="75"/>
        <end position="231"/>
    </location>
</feature>
<evidence type="ECO:0000256" key="1">
    <source>
        <dbReference type="ARBA" id="ARBA00002286"/>
    </source>
</evidence>
<accession>A0AA41ERS9</accession>
<dbReference type="GO" id="GO:0003676">
    <property type="term" value="F:nucleic acid binding"/>
    <property type="evidence" value="ECO:0007669"/>
    <property type="project" value="InterPro"/>
</dbReference>
<dbReference type="InterPro" id="IPR036397">
    <property type="entry name" value="RNaseH_sf"/>
</dbReference>
<dbReference type="EMBL" id="JAERKF010000022">
    <property type="protein sequence ID" value="MBS1011701.1"/>
    <property type="molecule type" value="Genomic_DNA"/>
</dbReference>
<organism evidence="3 4">
    <name type="scientific">Levilactobacillus brevis</name>
    <name type="common">Lactobacillus brevis</name>
    <dbReference type="NCBI Taxonomy" id="1580"/>
    <lineage>
        <taxon>Bacteria</taxon>
        <taxon>Bacillati</taxon>
        <taxon>Bacillota</taxon>
        <taxon>Bacilli</taxon>
        <taxon>Lactobacillales</taxon>
        <taxon>Lactobacillaceae</taxon>
        <taxon>Levilactobacillus</taxon>
    </lineage>
</organism>
<dbReference type="InterPro" id="IPR012337">
    <property type="entry name" value="RNaseH-like_sf"/>
</dbReference>
<name>A0AA41ERS9_LEVBR</name>
<dbReference type="GO" id="GO:0015074">
    <property type="term" value="P:DNA integration"/>
    <property type="evidence" value="ECO:0007669"/>
    <property type="project" value="InterPro"/>
</dbReference>
<evidence type="ECO:0000313" key="4">
    <source>
        <dbReference type="Proteomes" id="UP000676478"/>
    </source>
</evidence>
<dbReference type="Pfam" id="PF13333">
    <property type="entry name" value="rve_2"/>
    <property type="match status" value="1"/>
</dbReference>
<dbReference type="AlphaFoldDB" id="A0AA41ERS9"/>
<proteinExistence type="predicted"/>
<gene>
    <name evidence="3" type="ORF">JK167_12865</name>
</gene>
<dbReference type="InterPro" id="IPR025948">
    <property type="entry name" value="HTH-like_dom"/>
</dbReference>
<evidence type="ECO:0000313" key="3">
    <source>
        <dbReference type="EMBL" id="MBS1011701.1"/>
    </source>
</evidence>
<dbReference type="SUPFAM" id="SSF53098">
    <property type="entry name" value="Ribonuclease H-like"/>
    <property type="match status" value="1"/>
</dbReference>
<dbReference type="InterPro" id="IPR001584">
    <property type="entry name" value="Integrase_cat-core"/>
</dbReference>
<reference evidence="3" key="2">
    <citation type="submission" date="2022-09" db="EMBL/GenBank/DDBJ databases">
        <title>Genome-inferred correspondence between phylogeny and metabolic traits in the wild Drosophila gut microbiome.</title>
        <authorList>
            <person name="Bueno E."/>
            <person name="Blow F."/>
            <person name="Douglas A.E."/>
        </authorList>
    </citation>
    <scope>NUCLEOTIDE SEQUENCE</scope>
    <source>
        <strain evidence="3">Dm-2019-70</strain>
    </source>
</reference>
<dbReference type="PANTHER" id="PTHR46889:SF4">
    <property type="entry name" value="TRANSPOSASE INSO FOR INSERTION SEQUENCE ELEMENT IS911B-RELATED"/>
    <property type="match status" value="1"/>
</dbReference>
<dbReference type="Proteomes" id="UP000676478">
    <property type="component" value="Unassembled WGS sequence"/>
</dbReference>
<dbReference type="Pfam" id="PF00665">
    <property type="entry name" value="rve"/>
    <property type="match status" value="1"/>
</dbReference>
<dbReference type="PROSITE" id="PS50994">
    <property type="entry name" value="INTEGRASE"/>
    <property type="match status" value="1"/>
</dbReference>
<reference evidence="3" key="1">
    <citation type="submission" date="2020-12" db="EMBL/GenBank/DDBJ databases">
        <authorList>
            <person name="Mcmullen J.G."/>
        </authorList>
    </citation>
    <scope>NUCLEOTIDE SEQUENCE</scope>
    <source>
        <strain evidence="3">Dm-2019-70</strain>
    </source>
</reference>
<dbReference type="InterPro" id="IPR048020">
    <property type="entry name" value="Transpos_IS3"/>
</dbReference>
<dbReference type="InterPro" id="IPR050900">
    <property type="entry name" value="Transposase_IS3/IS150/IS904"/>
</dbReference>
<comment type="function">
    <text evidence="1">Involved in the transposition of the insertion sequence.</text>
</comment>
<evidence type="ECO:0000259" key="2">
    <source>
        <dbReference type="PROSITE" id="PS50994"/>
    </source>
</evidence>
<comment type="caution">
    <text evidence="3">The sequence shown here is derived from an EMBL/GenBank/DDBJ whole genome shotgun (WGS) entry which is preliminary data.</text>
</comment>
<dbReference type="Pfam" id="PF13276">
    <property type="entry name" value="HTH_21"/>
    <property type="match status" value="1"/>
</dbReference>
<protein>
    <submittedName>
        <fullName evidence="3">IS3 family transposase</fullName>
    </submittedName>
</protein>
<dbReference type="PANTHER" id="PTHR46889">
    <property type="entry name" value="TRANSPOSASE INSF FOR INSERTION SEQUENCE IS3B-RELATED"/>
    <property type="match status" value="1"/>
</dbReference>